<evidence type="ECO:0000256" key="4">
    <source>
        <dbReference type="ARBA" id="ARBA00022771"/>
    </source>
</evidence>
<evidence type="ECO:0000256" key="2">
    <source>
        <dbReference type="ARBA" id="ARBA00022723"/>
    </source>
</evidence>
<dbReference type="GO" id="GO:0000978">
    <property type="term" value="F:RNA polymerase II cis-regulatory region sequence-specific DNA binding"/>
    <property type="evidence" value="ECO:0007669"/>
    <property type="project" value="TreeGrafter"/>
</dbReference>
<feature type="compositionally biased region" description="Low complexity" evidence="10">
    <location>
        <begin position="209"/>
        <end position="220"/>
    </location>
</feature>
<keyword evidence="3" id="KW-0677">Repeat</keyword>
<gene>
    <name evidence="12" type="ORF">MCOS_LOCUS7673</name>
</gene>
<accession>A0A0R3UJI4</accession>
<name>A0A0R3UJI4_MESCO</name>
<dbReference type="SMART" id="SM00355">
    <property type="entry name" value="ZnF_C2H2"/>
    <property type="match status" value="3"/>
</dbReference>
<reference evidence="12 13" key="1">
    <citation type="submission" date="2018-10" db="EMBL/GenBank/DDBJ databases">
        <authorList>
            <consortium name="Pathogen Informatics"/>
        </authorList>
    </citation>
    <scope>NUCLEOTIDE SEQUENCE [LARGE SCALE GENOMIC DNA]</scope>
</reference>
<dbReference type="WBParaSite" id="MCU_004294-RA">
    <property type="protein sequence ID" value="MCU_004294-RA"/>
    <property type="gene ID" value="MCU_004294"/>
</dbReference>
<feature type="domain" description="C2H2-type" evidence="11">
    <location>
        <begin position="316"/>
        <end position="344"/>
    </location>
</feature>
<dbReference type="EMBL" id="UXSR01005394">
    <property type="protein sequence ID" value="VDD81670.1"/>
    <property type="molecule type" value="Genomic_DNA"/>
</dbReference>
<dbReference type="Gene3D" id="3.30.160.60">
    <property type="entry name" value="Classic Zinc Finger"/>
    <property type="match status" value="2"/>
</dbReference>
<dbReference type="FunFam" id="3.30.160.60:FF:000446">
    <property type="entry name" value="Zinc finger protein"/>
    <property type="match status" value="1"/>
</dbReference>
<dbReference type="PANTHER" id="PTHR24399">
    <property type="entry name" value="ZINC FINGER AND BTB DOMAIN-CONTAINING"/>
    <property type="match status" value="1"/>
</dbReference>
<dbReference type="GO" id="GO:0005654">
    <property type="term" value="C:nucleoplasm"/>
    <property type="evidence" value="ECO:0007669"/>
    <property type="project" value="TreeGrafter"/>
</dbReference>
<feature type="region of interest" description="Disordered" evidence="10">
    <location>
        <begin position="457"/>
        <end position="499"/>
    </location>
</feature>
<keyword evidence="5" id="KW-0862">Zinc</keyword>
<evidence type="ECO:0000259" key="11">
    <source>
        <dbReference type="PROSITE" id="PS50157"/>
    </source>
</evidence>
<dbReference type="Pfam" id="PF00096">
    <property type="entry name" value="zf-C2H2"/>
    <property type="match status" value="2"/>
</dbReference>
<dbReference type="SUPFAM" id="SSF57667">
    <property type="entry name" value="beta-beta-alpha zinc fingers"/>
    <property type="match status" value="1"/>
</dbReference>
<keyword evidence="13" id="KW-1185">Reference proteome</keyword>
<keyword evidence="2" id="KW-0479">Metal-binding</keyword>
<dbReference type="PROSITE" id="PS00028">
    <property type="entry name" value="ZINC_FINGER_C2H2_1"/>
    <property type="match status" value="3"/>
</dbReference>
<dbReference type="OrthoDB" id="10066279at2759"/>
<feature type="region of interest" description="Disordered" evidence="10">
    <location>
        <begin position="165"/>
        <end position="224"/>
    </location>
</feature>
<keyword evidence="8" id="KW-0539">Nucleus</keyword>
<keyword evidence="6" id="KW-0805">Transcription regulation</keyword>
<protein>
    <submittedName>
        <fullName evidence="14">Zinc finger, C2H2 type</fullName>
    </submittedName>
</protein>
<dbReference type="InterPro" id="IPR013087">
    <property type="entry name" value="Znf_C2H2_type"/>
</dbReference>
<evidence type="ECO:0000256" key="9">
    <source>
        <dbReference type="PROSITE-ProRule" id="PRU00042"/>
    </source>
</evidence>
<dbReference type="STRING" id="53468.A0A0R3UJI4"/>
<dbReference type="Proteomes" id="UP000267029">
    <property type="component" value="Unassembled WGS sequence"/>
</dbReference>
<dbReference type="PANTHER" id="PTHR24399:SF70">
    <property type="entry name" value="C2H2-TYPE DOMAIN-CONTAINING PROTEIN"/>
    <property type="match status" value="1"/>
</dbReference>
<evidence type="ECO:0000256" key="6">
    <source>
        <dbReference type="ARBA" id="ARBA00023015"/>
    </source>
</evidence>
<sequence length="499" mass="53764">MLTHPQISDGSRPFNLDQVIKAAAAAAVAASNSTEASHAPVSSPLPPTRCSISTIQVPMLNNHLVEQPPQLPLGFPPEVALFQKPPTEAAAIISALLNSNARALPTPVPPRLDTFGPLLSLSIRQAIADCLSNVSKSGLNIRGSLTISTPDQNSLTVSFTDGAAQPVQKANSTATPSKRKAYQPVKHFNSTPSPTASSCSPTVNTQHLSGSTSPSTTDSGALDLSRAGSFAGSAPITPMKAEALSVPQNVSFTPFPLVPSRSNIFELYQRQFPMLDSAPTMLAFTHFHGDQAAASPAKRRRVCPSTVRRSNASRRFPCNQCKEEFGSLHSLEDHTAAVHGGHRCHICQAQFTQRSNLQRHALKHVGFKPFECKVCAKSYYRKDHLMRHMEMGHPGFSPRDNIIVHLTSSESLDFLTRNSIEGNITGQLEEGIKNEQDTTVKLEADDEDHVEVALNETCPVKKEETSTSPESSSTIVEDTSSPMDQEPSMEAEQKPLAAA</sequence>
<evidence type="ECO:0000256" key="10">
    <source>
        <dbReference type="SAM" id="MobiDB-lite"/>
    </source>
</evidence>
<evidence type="ECO:0000256" key="5">
    <source>
        <dbReference type="ARBA" id="ARBA00022833"/>
    </source>
</evidence>
<dbReference type="GO" id="GO:0001227">
    <property type="term" value="F:DNA-binding transcription repressor activity, RNA polymerase II-specific"/>
    <property type="evidence" value="ECO:0007669"/>
    <property type="project" value="TreeGrafter"/>
</dbReference>
<evidence type="ECO:0000313" key="14">
    <source>
        <dbReference type="WBParaSite" id="MCU_004294-RA"/>
    </source>
</evidence>
<evidence type="ECO:0000256" key="7">
    <source>
        <dbReference type="ARBA" id="ARBA00023163"/>
    </source>
</evidence>
<keyword evidence="7" id="KW-0804">Transcription</keyword>
<feature type="domain" description="C2H2-type" evidence="11">
    <location>
        <begin position="342"/>
        <end position="369"/>
    </location>
</feature>
<feature type="compositionally biased region" description="Low complexity" evidence="10">
    <location>
        <begin position="190"/>
        <end position="202"/>
    </location>
</feature>
<keyword evidence="4 9" id="KW-0863">Zinc-finger</keyword>
<organism evidence="12 13">
    <name type="scientific">Mesocestoides corti</name>
    <name type="common">Flatworm</name>
    <dbReference type="NCBI Taxonomy" id="53468"/>
    <lineage>
        <taxon>Eukaryota</taxon>
        <taxon>Metazoa</taxon>
        <taxon>Spiralia</taxon>
        <taxon>Lophotrochozoa</taxon>
        <taxon>Platyhelminthes</taxon>
        <taxon>Cestoda</taxon>
        <taxon>Eucestoda</taxon>
        <taxon>Cyclophyllidea</taxon>
        <taxon>Mesocestoididae</taxon>
        <taxon>Mesocestoides</taxon>
    </lineage>
</organism>
<comment type="subcellular location">
    <subcellularLocation>
        <location evidence="1">Nucleus</location>
    </subcellularLocation>
</comment>
<dbReference type="PROSITE" id="PS50157">
    <property type="entry name" value="ZINC_FINGER_C2H2_2"/>
    <property type="match status" value="3"/>
</dbReference>
<dbReference type="AlphaFoldDB" id="A0A0R3UJI4"/>
<evidence type="ECO:0000313" key="12">
    <source>
        <dbReference type="EMBL" id="VDD81670.1"/>
    </source>
</evidence>
<evidence type="ECO:0000256" key="3">
    <source>
        <dbReference type="ARBA" id="ARBA00022737"/>
    </source>
</evidence>
<evidence type="ECO:0000313" key="13">
    <source>
        <dbReference type="Proteomes" id="UP000267029"/>
    </source>
</evidence>
<evidence type="ECO:0000256" key="1">
    <source>
        <dbReference type="ARBA" id="ARBA00004123"/>
    </source>
</evidence>
<dbReference type="Pfam" id="PF13912">
    <property type="entry name" value="zf-C2H2_6"/>
    <property type="match status" value="1"/>
</dbReference>
<dbReference type="GO" id="GO:0008270">
    <property type="term" value="F:zinc ion binding"/>
    <property type="evidence" value="ECO:0007669"/>
    <property type="project" value="UniProtKB-KW"/>
</dbReference>
<feature type="domain" description="C2H2-type" evidence="11">
    <location>
        <begin position="370"/>
        <end position="398"/>
    </location>
</feature>
<dbReference type="InterPro" id="IPR036236">
    <property type="entry name" value="Znf_C2H2_sf"/>
</dbReference>
<proteinExistence type="predicted"/>
<evidence type="ECO:0000256" key="8">
    <source>
        <dbReference type="ARBA" id="ARBA00023242"/>
    </source>
</evidence>
<reference evidence="14" key="2">
    <citation type="submission" date="2019-11" db="UniProtKB">
        <authorList>
            <consortium name="WormBaseParasite"/>
        </authorList>
    </citation>
    <scope>IDENTIFICATION</scope>
</reference>